<protein>
    <submittedName>
        <fullName evidence="7">Protein SRG1-like protein</fullName>
    </submittedName>
</protein>
<dbReference type="GO" id="GO:0016491">
    <property type="term" value="F:oxidoreductase activity"/>
    <property type="evidence" value="ECO:0007669"/>
    <property type="project" value="UniProtKB-KW"/>
</dbReference>
<evidence type="ECO:0000256" key="4">
    <source>
        <dbReference type="ARBA" id="ARBA00023004"/>
    </source>
</evidence>
<evidence type="ECO:0000313" key="7">
    <source>
        <dbReference type="EMBL" id="KAF3321156.1"/>
    </source>
</evidence>
<dbReference type="InterPro" id="IPR050295">
    <property type="entry name" value="Plant_2OG-oxidoreductases"/>
</dbReference>
<dbReference type="InterPro" id="IPR044861">
    <property type="entry name" value="IPNS-like_FE2OG_OXY"/>
</dbReference>
<evidence type="ECO:0000259" key="6">
    <source>
        <dbReference type="PROSITE" id="PS51471"/>
    </source>
</evidence>
<accession>A0A833QJK7</accession>
<keyword evidence="8" id="KW-1185">Reference proteome</keyword>
<evidence type="ECO:0000256" key="5">
    <source>
        <dbReference type="RuleBase" id="RU003682"/>
    </source>
</evidence>
<dbReference type="GO" id="GO:0046872">
    <property type="term" value="F:metal ion binding"/>
    <property type="evidence" value="ECO:0007669"/>
    <property type="project" value="UniProtKB-KW"/>
</dbReference>
<dbReference type="PROSITE" id="PS51471">
    <property type="entry name" value="FE2OG_OXY"/>
    <property type="match status" value="1"/>
</dbReference>
<dbReference type="AlphaFoldDB" id="A0A833QJK7"/>
<dbReference type="Pfam" id="PF03171">
    <property type="entry name" value="2OG-FeII_Oxy"/>
    <property type="match status" value="1"/>
</dbReference>
<dbReference type="Gene3D" id="2.60.120.330">
    <property type="entry name" value="B-lactam Antibiotic, Isopenicillin N Synthase, Chain"/>
    <property type="match status" value="1"/>
</dbReference>
<organism evidence="7 8">
    <name type="scientific">Carex littledalei</name>
    <dbReference type="NCBI Taxonomy" id="544730"/>
    <lineage>
        <taxon>Eukaryota</taxon>
        <taxon>Viridiplantae</taxon>
        <taxon>Streptophyta</taxon>
        <taxon>Embryophyta</taxon>
        <taxon>Tracheophyta</taxon>
        <taxon>Spermatophyta</taxon>
        <taxon>Magnoliopsida</taxon>
        <taxon>Liliopsida</taxon>
        <taxon>Poales</taxon>
        <taxon>Cyperaceae</taxon>
        <taxon>Cyperoideae</taxon>
        <taxon>Cariceae</taxon>
        <taxon>Carex</taxon>
        <taxon>Carex subgen. Euthyceras</taxon>
    </lineage>
</organism>
<evidence type="ECO:0000313" key="8">
    <source>
        <dbReference type="Proteomes" id="UP000623129"/>
    </source>
</evidence>
<dbReference type="EMBL" id="SWLB01000027">
    <property type="protein sequence ID" value="KAF3321156.1"/>
    <property type="molecule type" value="Genomic_DNA"/>
</dbReference>
<gene>
    <name evidence="7" type="ORF">FCM35_KLT14409</name>
</gene>
<dbReference type="OrthoDB" id="288590at2759"/>
<dbReference type="InterPro" id="IPR026992">
    <property type="entry name" value="DIOX_N"/>
</dbReference>
<dbReference type="PANTHER" id="PTHR47991">
    <property type="entry name" value="OXOGLUTARATE/IRON-DEPENDENT DIOXYGENASE"/>
    <property type="match status" value="1"/>
</dbReference>
<dbReference type="Proteomes" id="UP000623129">
    <property type="component" value="Unassembled WGS sequence"/>
</dbReference>
<proteinExistence type="inferred from homology"/>
<keyword evidence="3 5" id="KW-0560">Oxidoreductase</keyword>
<dbReference type="SUPFAM" id="SSF51197">
    <property type="entry name" value="Clavaminate synthase-like"/>
    <property type="match status" value="1"/>
</dbReference>
<evidence type="ECO:0000256" key="1">
    <source>
        <dbReference type="ARBA" id="ARBA00008056"/>
    </source>
</evidence>
<dbReference type="InterPro" id="IPR005123">
    <property type="entry name" value="Oxoglu/Fe-dep_dioxygenase_dom"/>
</dbReference>
<keyword evidence="2 5" id="KW-0479">Metal-binding</keyword>
<dbReference type="FunFam" id="2.60.120.330:FF:000018">
    <property type="entry name" value="2-oxoglutarate (2OG) and Fe(II)-dependent oxygenase superfamily protein"/>
    <property type="match status" value="1"/>
</dbReference>
<reference evidence="7" key="1">
    <citation type="submission" date="2020-01" db="EMBL/GenBank/DDBJ databases">
        <title>Genome sequence of Kobresia littledalei, the first chromosome-level genome in the family Cyperaceae.</title>
        <authorList>
            <person name="Qu G."/>
        </authorList>
    </citation>
    <scope>NUCLEOTIDE SEQUENCE</scope>
    <source>
        <strain evidence="7">C.B.Clarke</strain>
        <tissue evidence="7">Leaf</tissue>
    </source>
</reference>
<keyword evidence="4 5" id="KW-0408">Iron</keyword>
<name>A0A833QJK7_9POAL</name>
<feature type="domain" description="Fe2OG dioxygenase" evidence="6">
    <location>
        <begin position="202"/>
        <end position="303"/>
    </location>
</feature>
<evidence type="ECO:0000256" key="3">
    <source>
        <dbReference type="ARBA" id="ARBA00023002"/>
    </source>
</evidence>
<dbReference type="Pfam" id="PF14226">
    <property type="entry name" value="DIOX_N"/>
    <property type="match status" value="1"/>
</dbReference>
<dbReference type="InterPro" id="IPR027443">
    <property type="entry name" value="IPNS-like_sf"/>
</dbReference>
<sequence length="352" mass="40355">MEGEKEIRSRLVQELVLNGRDPPSCYVQRDHDRQLNAPPQPSSPIPVIDLDHLSQSDGADEAVKFRSALQSWGLFLAINHGIPGSFLDKVLNLSREFFHLPLEDKQKFTNLIDGKDFKLEGYGNDIVVSNGQILDWNDRLYLLIQPEDQRNLAVWPTTPISFRDTLHEFGKKTETVRAQILRAMAKVLELKEDCFVNHFDEKATMNARFNYYPHCKRPDLVFGLKPHSDASAMTILLLDKEVGGLQVHKNAEWVDVPVLPNSLLVVVGDGMEILSNGIFRSPIHRVLTNSDKERVSVVMFISLDPEKNLEPLDELVDEKRPRMYKTVRTKDFLADHYEDFAEGKRTMDFYKI</sequence>
<evidence type="ECO:0000256" key="2">
    <source>
        <dbReference type="ARBA" id="ARBA00022723"/>
    </source>
</evidence>
<comment type="caution">
    <text evidence="7">The sequence shown here is derived from an EMBL/GenBank/DDBJ whole genome shotgun (WGS) entry which is preliminary data.</text>
</comment>
<comment type="similarity">
    <text evidence="1 5">Belongs to the iron/ascorbate-dependent oxidoreductase family.</text>
</comment>